<proteinExistence type="predicted"/>
<keyword evidence="1" id="KW-0472">Membrane</keyword>
<feature type="transmembrane region" description="Helical" evidence="1">
    <location>
        <begin position="70"/>
        <end position="89"/>
    </location>
</feature>
<evidence type="ECO:0000313" key="2">
    <source>
        <dbReference type="EMBL" id="PEG30431.1"/>
    </source>
</evidence>
<protein>
    <submittedName>
        <fullName evidence="2">Uncharacterized protein</fullName>
    </submittedName>
</protein>
<organism evidence="2 3">
    <name type="scientific">Clostridium neonatale</name>
    <dbReference type="NCBI Taxonomy" id="137838"/>
    <lineage>
        <taxon>Bacteria</taxon>
        <taxon>Bacillati</taxon>
        <taxon>Bacillota</taxon>
        <taxon>Clostridia</taxon>
        <taxon>Eubacteriales</taxon>
        <taxon>Clostridiaceae</taxon>
        <taxon>Clostridium</taxon>
    </lineage>
</organism>
<keyword evidence="1" id="KW-0812">Transmembrane</keyword>
<name>A0A2A7MGG4_9CLOT</name>
<evidence type="ECO:0000313" key="3">
    <source>
        <dbReference type="Proteomes" id="UP000220840"/>
    </source>
</evidence>
<reference evidence="2 3" key="1">
    <citation type="submission" date="2017-10" db="EMBL/GenBank/DDBJ databases">
        <title>Effective Description of Clostridium neonatale sp. nov. linked to necrotizing enterocolitis in neonates and a clarification of species assignable to the genus Clostridium (Prazmowski 1880) emend. Lawson and Rainey 2016.</title>
        <authorList>
            <person name="Bernard K."/>
            <person name="Burdz T."/>
            <person name="Wiebe D."/>
            <person name="Balcewich B."/>
            <person name="Alfa M."/>
            <person name="Bernier A.-M."/>
        </authorList>
    </citation>
    <scope>NUCLEOTIDE SEQUENCE [LARGE SCALE GENOMIC DNA]</scope>
    <source>
        <strain evidence="2 3">LCDC99A005</strain>
    </source>
</reference>
<keyword evidence="1" id="KW-1133">Transmembrane helix</keyword>
<keyword evidence="3" id="KW-1185">Reference proteome</keyword>
<sequence length="99" mass="11617">MRRIQTYEFKLSVFLLIVVTFIVPANIRQNGTLIVYNFGFPCNYWSIYQGSEGSYILFDNLFNGNRGMDINILSLFFNIVIIYALVILLKKIYIKFIND</sequence>
<dbReference type="OrthoDB" id="1937886at2"/>
<comment type="caution">
    <text evidence="2">The sequence shown here is derived from an EMBL/GenBank/DDBJ whole genome shotgun (WGS) entry which is preliminary data.</text>
</comment>
<evidence type="ECO:0000256" key="1">
    <source>
        <dbReference type="SAM" id="Phobius"/>
    </source>
</evidence>
<dbReference type="AlphaFoldDB" id="A0A2A7MGG4"/>
<dbReference type="Proteomes" id="UP000220840">
    <property type="component" value="Unassembled WGS sequence"/>
</dbReference>
<feature type="transmembrane region" description="Helical" evidence="1">
    <location>
        <begin position="7"/>
        <end position="27"/>
    </location>
</feature>
<accession>A0A2A7MGG4</accession>
<dbReference type="RefSeq" id="WP_058294603.1">
    <property type="nucleotide sequence ID" value="NZ_CAMRXG010000027.1"/>
</dbReference>
<gene>
    <name evidence="2" type="ORF">CQ394_01525</name>
</gene>
<dbReference type="EMBL" id="PDCJ01000001">
    <property type="protein sequence ID" value="PEG30431.1"/>
    <property type="molecule type" value="Genomic_DNA"/>
</dbReference>